<dbReference type="RefSeq" id="WP_092874758.1">
    <property type="nucleotide sequence ID" value="NZ_FOJY01000028.1"/>
</dbReference>
<dbReference type="Proteomes" id="UP000198838">
    <property type="component" value="Unassembled WGS sequence"/>
</dbReference>
<dbReference type="STRING" id="1120918.SAMN05216249_12818"/>
<dbReference type="AlphaFoldDB" id="A0A1I1AIB2"/>
<accession>A0A1I1AIB2</accession>
<name>A0A1I1AIB2_9FIRM</name>
<proteinExistence type="predicted"/>
<keyword evidence="2" id="KW-1185">Reference proteome</keyword>
<evidence type="ECO:0000313" key="2">
    <source>
        <dbReference type="Proteomes" id="UP000198838"/>
    </source>
</evidence>
<evidence type="ECO:0000313" key="1">
    <source>
        <dbReference type="EMBL" id="SFB37771.1"/>
    </source>
</evidence>
<dbReference type="EMBL" id="FOJY01000028">
    <property type="protein sequence ID" value="SFB37771.1"/>
    <property type="molecule type" value="Genomic_DNA"/>
</dbReference>
<organism evidence="1 2">
    <name type="scientific">Acetitomaculum ruminis DSM 5522</name>
    <dbReference type="NCBI Taxonomy" id="1120918"/>
    <lineage>
        <taxon>Bacteria</taxon>
        <taxon>Bacillati</taxon>
        <taxon>Bacillota</taxon>
        <taxon>Clostridia</taxon>
        <taxon>Lachnospirales</taxon>
        <taxon>Lachnospiraceae</taxon>
        <taxon>Acetitomaculum</taxon>
    </lineage>
</organism>
<gene>
    <name evidence="1" type="ORF">SAMN05216249_12818</name>
</gene>
<protein>
    <submittedName>
        <fullName evidence="1">Uncharacterized protein</fullName>
    </submittedName>
</protein>
<reference evidence="1 2" key="1">
    <citation type="submission" date="2016-10" db="EMBL/GenBank/DDBJ databases">
        <authorList>
            <person name="de Groot N.N."/>
        </authorList>
    </citation>
    <scope>NUCLEOTIDE SEQUENCE [LARGE SCALE GENOMIC DNA]</scope>
    <source>
        <strain evidence="1 2">DSM 5522</strain>
    </source>
</reference>
<sequence>MDKKGKTIEEVELFLCINDENDPIGKSGHMYTLKEGETYKGKMVYVVDKNLLKDSILSLNVNFTGMASDPSQWLLILLKNKEKEK</sequence>